<feature type="region of interest" description="Disordered" evidence="1">
    <location>
        <begin position="1"/>
        <end position="88"/>
    </location>
</feature>
<sequence length="209" mass="22510">MYLAEDQLDLIEKEKVTPPQSPDCPRRRSDDRLQASPFPIGASSLSQGANSKAAGPARLSTSLSLKSRPQPVKSPRNGHPAADGSLEPSASVFDNTELALHTDWLFFLPWNILVSASFQLLKSPTSSTSKAALQSTVHLQVVDSLSSTTTRLRASLPRTSPKLASVFNDSQPPRPTMEASTPRNPVSVAILRLLIIATPPPNDLPKAAW</sequence>
<organism evidence="2 3">
    <name type="scientific">Phanerochaete carnosa (strain HHB-10118-sp)</name>
    <name type="common">White-rot fungus</name>
    <name type="synonym">Peniophora carnosa</name>
    <dbReference type="NCBI Taxonomy" id="650164"/>
    <lineage>
        <taxon>Eukaryota</taxon>
        <taxon>Fungi</taxon>
        <taxon>Dikarya</taxon>
        <taxon>Basidiomycota</taxon>
        <taxon>Agaricomycotina</taxon>
        <taxon>Agaricomycetes</taxon>
        <taxon>Polyporales</taxon>
        <taxon>Phanerochaetaceae</taxon>
        <taxon>Phanerochaete</taxon>
    </lineage>
</organism>
<dbReference type="RefSeq" id="XP_007402057.1">
    <property type="nucleotide sequence ID" value="XM_007401995.1"/>
</dbReference>
<dbReference type="AlphaFoldDB" id="K5VRR0"/>
<proteinExistence type="predicted"/>
<accession>K5VRR0</accession>
<dbReference type="InParanoid" id="K5VRR0"/>
<gene>
    <name evidence="2" type="ORF">PHACADRAFT_201703</name>
</gene>
<evidence type="ECO:0000313" key="2">
    <source>
        <dbReference type="EMBL" id="EKM49445.1"/>
    </source>
</evidence>
<dbReference type="HOGENOM" id="CLU_1315796_0_0_1"/>
<evidence type="ECO:0000256" key="1">
    <source>
        <dbReference type="SAM" id="MobiDB-lite"/>
    </source>
</evidence>
<name>K5VRR0_PHACS</name>
<dbReference type="Proteomes" id="UP000008370">
    <property type="component" value="Unassembled WGS sequence"/>
</dbReference>
<dbReference type="EMBL" id="JH930481">
    <property type="protein sequence ID" value="EKM49445.1"/>
    <property type="molecule type" value="Genomic_DNA"/>
</dbReference>
<feature type="compositionally biased region" description="Basic and acidic residues" evidence="1">
    <location>
        <begin position="24"/>
        <end position="33"/>
    </location>
</feature>
<reference evidence="2 3" key="1">
    <citation type="journal article" date="2012" name="BMC Genomics">
        <title>Comparative genomics of the white-rot fungi, Phanerochaete carnosa and P. chrysosporium, to elucidate the genetic basis of the distinct wood types they colonize.</title>
        <authorList>
            <person name="Suzuki H."/>
            <person name="MacDonald J."/>
            <person name="Syed K."/>
            <person name="Salamov A."/>
            <person name="Hori C."/>
            <person name="Aerts A."/>
            <person name="Henrissat B."/>
            <person name="Wiebenga A."/>
            <person name="vanKuyk P.A."/>
            <person name="Barry K."/>
            <person name="Lindquist E."/>
            <person name="LaButti K."/>
            <person name="Lapidus A."/>
            <person name="Lucas S."/>
            <person name="Coutinho P."/>
            <person name="Gong Y."/>
            <person name="Samejima M."/>
            <person name="Mahadevan R."/>
            <person name="Abou-Zaid M."/>
            <person name="de Vries R.P."/>
            <person name="Igarashi K."/>
            <person name="Yadav J.S."/>
            <person name="Grigoriev I.V."/>
            <person name="Master E.R."/>
        </authorList>
    </citation>
    <scope>NUCLEOTIDE SEQUENCE [LARGE SCALE GENOMIC DNA]</scope>
    <source>
        <strain evidence="2 3">HHB-10118-sp</strain>
    </source>
</reference>
<protein>
    <submittedName>
        <fullName evidence="2">Uncharacterized protein</fullName>
    </submittedName>
</protein>
<keyword evidence="3" id="KW-1185">Reference proteome</keyword>
<feature type="region of interest" description="Disordered" evidence="1">
    <location>
        <begin position="162"/>
        <end position="182"/>
    </location>
</feature>
<dbReference type="GeneID" id="18911667"/>
<dbReference type="KEGG" id="pco:PHACADRAFT_201703"/>
<evidence type="ECO:0000313" key="3">
    <source>
        <dbReference type="Proteomes" id="UP000008370"/>
    </source>
</evidence>